<reference evidence="7" key="1">
    <citation type="submission" date="2020-09" db="EMBL/GenBank/DDBJ databases">
        <title>The genome sequence of strain Labrenzia suaedae 4C16A.</title>
        <authorList>
            <person name="Liu Y."/>
        </authorList>
    </citation>
    <scope>NUCLEOTIDE SEQUENCE [LARGE SCALE GENOMIC DNA]</scope>
    <source>
        <strain evidence="7">4C16A</strain>
    </source>
</reference>
<organism evidence="6 7">
    <name type="scientific">Roseibium litorale</name>
    <dbReference type="NCBI Taxonomy" id="2803841"/>
    <lineage>
        <taxon>Bacteria</taxon>
        <taxon>Pseudomonadati</taxon>
        <taxon>Pseudomonadota</taxon>
        <taxon>Alphaproteobacteria</taxon>
        <taxon>Hyphomicrobiales</taxon>
        <taxon>Stappiaceae</taxon>
        <taxon>Roseibium</taxon>
    </lineage>
</organism>
<name>A0ABR9CPH7_9HYPH</name>
<dbReference type="SUPFAM" id="SSF47413">
    <property type="entry name" value="lambda repressor-like DNA-binding domains"/>
    <property type="match status" value="1"/>
</dbReference>
<dbReference type="InterPro" id="IPR028082">
    <property type="entry name" value="Peripla_BP_I"/>
</dbReference>
<dbReference type="Proteomes" id="UP000632063">
    <property type="component" value="Unassembled WGS sequence"/>
</dbReference>
<dbReference type="EMBL" id="JACYXI010000009">
    <property type="protein sequence ID" value="MBD8892762.1"/>
    <property type="molecule type" value="Genomic_DNA"/>
</dbReference>
<keyword evidence="7" id="KW-1185">Reference proteome</keyword>
<protein>
    <submittedName>
        <fullName evidence="6">Substrate-binding domain-containing protein</fullName>
    </submittedName>
</protein>
<dbReference type="Pfam" id="PF00532">
    <property type="entry name" value="Peripla_BP_1"/>
    <property type="match status" value="1"/>
</dbReference>
<dbReference type="PANTHER" id="PTHR30146">
    <property type="entry name" value="LACI-RELATED TRANSCRIPTIONAL REPRESSOR"/>
    <property type="match status" value="1"/>
</dbReference>
<feature type="domain" description="HTH lacI-type" evidence="5">
    <location>
        <begin position="44"/>
        <end position="98"/>
    </location>
</feature>
<dbReference type="InterPro" id="IPR000843">
    <property type="entry name" value="HTH_LacI"/>
</dbReference>
<evidence type="ECO:0000313" key="7">
    <source>
        <dbReference type="Proteomes" id="UP000632063"/>
    </source>
</evidence>
<comment type="caution">
    <text evidence="6">The sequence shown here is derived from an EMBL/GenBank/DDBJ whole genome shotgun (WGS) entry which is preliminary data.</text>
</comment>
<dbReference type="PROSITE" id="PS50932">
    <property type="entry name" value="HTH_LACI_2"/>
    <property type="match status" value="1"/>
</dbReference>
<accession>A0ABR9CPH7</accession>
<dbReference type="Gene3D" id="1.10.260.40">
    <property type="entry name" value="lambda repressor-like DNA-binding domains"/>
    <property type="match status" value="1"/>
</dbReference>
<reference evidence="6 7" key="2">
    <citation type="journal article" date="2021" name="Int. J. Syst. Evol. Microbiol.">
        <title>Roseibium litorale sp. nov., isolated from a tidal flat sediment and proposal for the reclassification of Labrenzia polysiphoniae as Roseibium polysiphoniae comb. nov.</title>
        <authorList>
            <person name="Liu Y."/>
            <person name="Pei T."/>
            <person name="Du J."/>
            <person name="Chao M."/>
            <person name="Deng M.R."/>
            <person name="Zhu H."/>
        </authorList>
    </citation>
    <scope>NUCLEOTIDE SEQUENCE [LARGE SCALE GENOMIC DNA]</scope>
    <source>
        <strain evidence="6 7">4C16A</strain>
    </source>
</reference>
<proteinExistence type="predicted"/>
<evidence type="ECO:0000313" key="6">
    <source>
        <dbReference type="EMBL" id="MBD8892762.1"/>
    </source>
</evidence>
<gene>
    <name evidence="6" type="ORF">IG616_14565</name>
</gene>
<dbReference type="Pfam" id="PF00356">
    <property type="entry name" value="LacI"/>
    <property type="match status" value="1"/>
</dbReference>
<evidence type="ECO:0000256" key="1">
    <source>
        <dbReference type="ARBA" id="ARBA00023015"/>
    </source>
</evidence>
<dbReference type="InterPro" id="IPR001761">
    <property type="entry name" value="Peripla_BP/Lac1_sug-bd_dom"/>
</dbReference>
<evidence type="ECO:0000256" key="4">
    <source>
        <dbReference type="SAM" id="MobiDB-lite"/>
    </source>
</evidence>
<evidence type="ECO:0000259" key="5">
    <source>
        <dbReference type="PROSITE" id="PS50932"/>
    </source>
</evidence>
<dbReference type="SUPFAM" id="SSF53822">
    <property type="entry name" value="Periplasmic binding protein-like I"/>
    <property type="match status" value="1"/>
</dbReference>
<evidence type="ECO:0000256" key="2">
    <source>
        <dbReference type="ARBA" id="ARBA00023125"/>
    </source>
</evidence>
<dbReference type="PANTHER" id="PTHR30146:SF155">
    <property type="entry name" value="ALANINE RACEMASE"/>
    <property type="match status" value="1"/>
</dbReference>
<dbReference type="CDD" id="cd20009">
    <property type="entry name" value="PBP1_RafR-like"/>
    <property type="match status" value="1"/>
</dbReference>
<feature type="compositionally biased region" description="Low complexity" evidence="4">
    <location>
        <begin position="15"/>
        <end position="26"/>
    </location>
</feature>
<keyword evidence="3" id="KW-0804">Transcription</keyword>
<feature type="compositionally biased region" description="Basic and acidic residues" evidence="4">
    <location>
        <begin position="1"/>
        <end position="14"/>
    </location>
</feature>
<dbReference type="CDD" id="cd01392">
    <property type="entry name" value="HTH_LacI"/>
    <property type="match status" value="1"/>
</dbReference>
<feature type="region of interest" description="Disordered" evidence="4">
    <location>
        <begin position="1"/>
        <end position="40"/>
    </location>
</feature>
<dbReference type="SMART" id="SM00354">
    <property type="entry name" value="HTH_LACI"/>
    <property type="match status" value="1"/>
</dbReference>
<evidence type="ECO:0000256" key="3">
    <source>
        <dbReference type="ARBA" id="ARBA00023163"/>
    </source>
</evidence>
<keyword evidence="1" id="KW-0805">Transcription regulation</keyword>
<sequence length="388" mass="41472">MKHSGEDRPVKDIQAEGPGAPDAAPETGKPQAQRKIAGAGDQRPTLKTIAFMTGLGITTVSKALKDAPDIGEATKQRVKLVAKQVGYRPNRAGVRLRTGRTNVISLILDTEEEIIGLTSQMIQGISETLAGTPYHLVLTPYTRRQDPMDPVRYVVETGSADGVILSTTRADDPRVRYLDEHGMPFATHGRTQMGITHAFHDYDNEAFAGDAVSLLAGLGRKRLALIAPPAGLTYTRHMQDGFLNGLNDHSLHAVPLTSVSLQNSIQEIAEAIRKLMSGPNPPDGIVAGSAGAGIGACFGAEQAGLCLGRELDIVSKQSSFDLLTWFRPGLNVITENFREAGKDLAAKVLALIEGTPAKDLQTVVYSGRAIARTQSDHLPQPAQPSQIP</sequence>
<dbReference type="InterPro" id="IPR010982">
    <property type="entry name" value="Lambda_DNA-bd_dom_sf"/>
</dbReference>
<dbReference type="Gene3D" id="3.40.50.2300">
    <property type="match status" value="2"/>
</dbReference>
<keyword evidence="2" id="KW-0238">DNA-binding</keyword>